<protein>
    <submittedName>
        <fullName evidence="5">WYL domain-containing protein</fullName>
    </submittedName>
</protein>
<dbReference type="EMBL" id="SPKT01000005">
    <property type="protein sequence ID" value="TFI00221.1"/>
    <property type="molecule type" value="Genomic_DNA"/>
</dbReference>
<dbReference type="InterPro" id="IPR057727">
    <property type="entry name" value="WCX_dom"/>
</dbReference>
<keyword evidence="1" id="KW-0805">Transcription regulation</keyword>
<dbReference type="InterPro" id="IPR013196">
    <property type="entry name" value="HTH_11"/>
</dbReference>
<feature type="compositionally biased region" description="Low complexity" evidence="3">
    <location>
        <begin position="321"/>
        <end position="334"/>
    </location>
</feature>
<organism evidence="5 6">
    <name type="scientific">Micrococcus lylae</name>
    <dbReference type="NCBI Taxonomy" id="1273"/>
    <lineage>
        <taxon>Bacteria</taxon>
        <taxon>Bacillati</taxon>
        <taxon>Actinomycetota</taxon>
        <taxon>Actinomycetes</taxon>
        <taxon>Micrococcales</taxon>
        <taxon>Micrococcaceae</taxon>
        <taxon>Micrococcus</taxon>
    </lineage>
</organism>
<dbReference type="Pfam" id="PF13280">
    <property type="entry name" value="WYL"/>
    <property type="match status" value="1"/>
</dbReference>
<sequence length="342" mass="37203">MRSSRLLSILLLLQTHERMTSAELARRLEVSSRTILRDVVALSAAGVPIHTEQGRGGAIVLDRRARLDVARLDPGELQVLTAAGPDAELLNQIGLKAHQVSAQEKLTAVALRGRAPETTPLSEVLLIDPTGWFTAGQEQDLSDLLTAARRRRRIRLRYRRSGQADGTWLTADPYGLANKAGAWYLVADVGGAPRMFHAGRIDRYEALTDDAVLRPGSDLRSVWHELVTGLSPTPGVEVQAMLRSTRLDLARRILGTRLVAAGVPEEGWTPITVHYSDVESVRQLLQFGDHIRLLSPPGAIERFREIAAQIVQAHAGGVTDPRPSAGGRTRPGRPGAEGQRSA</sequence>
<dbReference type="PANTHER" id="PTHR34580">
    <property type="match status" value="1"/>
</dbReference>
<keyword evidence="2" id="KW-0804">Transcription</keyword>
<dbReference type="Pfam" id="PF08279">
    <property type="entry name" value="HTH_11"/>
    <property type="match status" value="1"/>
</dbReference>
<evidence type="ECO:0000259" key="4">
    <source>
        <dbReference type="PROSITE" id="PS51000"/>
    </source>
</evidence>
<dbReference type="InterPro" id="IPR001034">
    <property type="entry name" value="DeoR_HTH"/>
</dbReference>
<proteinExistence type="predicted"/>
<dbReference type="PROSITE" id="PS52050">
    <property type="entry name" value="WYL"/>
    <property type="match status" value="1"/>
</dbReference>
<evidence type="ECO:0000256" key="2">
    <source>
        <dbReference type="ARBA" id="ARBA00023163"/>
    </source>
</evidence>
<dbReference type="PROSITE" id="PS51000">
    <property type="entry name" value="HTH_DEOR_2"/>
    <property type="match status" value="1"/>
</dbReference>
<feature type="region of interest" description="Disordered" evidence="3">
    <location>
        <begin position="314"/>
        <end position="342"/>
    </location>
</feature>
<evidence type="ECO:0000256" key="3">
    <source>
        <dbReference type="SAM" id="MobiDB-lite"/>
    </source>
</evidence>
<evidence type="ECO:0000256" key="1">
    <source>
        <dbReference type="ARBA" id="ARBA00023015"/>
    </source>
</evidence>
<dbReference type="SUPFAM" id="SSF46785">
    <property type="entry name" value="Winged helix' DNA-binding domain"/>
    <property type="match status" value="1"/>
</dbReference>
<evidence type="ECO:0000313" key="5">
    <source>
        <dbReference type="EMBL" id="TFI00221.1"/>
    </source>
</evidence>
<keyword evidence="6" id="KW-1185">Reference proteome</keyword>
<comment type="caution">
    <text evidence="5">The sequence shown here is derived from an EMBL/GenBank/DDBJ whole genome shotgun (WGS) entry which is preliminary data.</text>
</comment>
<evidence type="ECO:0000313" key="6">
    <source>
        <dbReference type="Proteomes" id="UP000297477"/>
    </source>
</evidence>
<dbReference type="InterPro" id="IPR051534">
    <property type="entry name" value="CBASS_pafABC_assoc_protein"/>
</dbReference>
<reference evidence="5 6" key="1">
    <citation type="submission" date="2019-03" db="EMBL/GenBank/DDBJ databases">
        <title>Reclassification of Micrococcus aloeverae and Micrococcus yunnanensis as later heterotypic synonyms of Micrococcus luteus.</title>
        <authorList>
            <person name="Huang C.-H."/>
        </authorList>
    </citation>
    <scope>NUCLEOTIDE SEQUENCE [LARGE SCALE GENOMIC DNA]</scope>
    <source>
        <strain evidence="5 6">BCRC 12151</strain>
    </source>
</reference>
<dbReference type="Gene3D" id="1.10.10.10">
    <property type="entry name" value="Winged helix-like DNA-binding domain superfamily/Winged helix DNA-binding domain"/>
    <property type="match status" value="1"/>
</dbReference>
<dbReference type="InterPro" id="IPR036390">
    <property type="entry name" value="WH_DNA-bd_sf"/>
</dbReference>
<dbReference type="Pfam" id="PF25583">
    <property type="entry name" value="WCX"/>
    <property type="match status" value="1"/>
</dbReference>
<dbReference type="InterPro" id="IPR036388">
    <property type="entry name" value="WH-like_DNA-bd_sf"/>
</dbReference>
<gene>
    <name evidence="5" type="ORF">E4A49_04005</name>
</gene>
<feature type="domain" description="HTH deoR-type" evidence="4">
    <location>
        <begin position="2"/>
        <end position="60"/>
    </location>
</feature>
<accession>A0ABY2K0V5</accession>
<dbReference type="PANTHER" id="PTHR34580:SF1">
    <property type="entry name" value="PROTEIN PAFC"/>
    <property type="match status" value="1"/>
</dbReference>
<name>A0ABY2K0V5_9MICC</name>
<dbReference type="RefSeq" id="WP_082739506.1">
    <property type="nucleotide sequence ID" value="NZ_SPKT01000005.1"/>
</dbReference>
<dbReference type="Proteomes" id="UP000297477">
    <property type="component" value="Unassembled WGS sequence"/>
</dbReference>
<dbReference type="InterPro" id="IPR026881">
    <property type="entry name" value="WYL_dom"/>
</dbReference>